<dbReference type="SUPFAM" id="SSF51905">
    <property type="entry name" value="FAD/NAD(P)-binding domain"/>
    <property type="match status" value="1"/>
</dbReference>
<dbReference type="Gene3D" id="3.50.50.60">
    <property type="entry name" value="FAD/NAD(P)-binding domain"/>
    <property type="match status" value="1"/>
</dbReference>
<dbReference type="InterPro" id="IPR036188">
    <property type="entry name" value="FAD/NAD-bd_sf"/>
</dbReference>
<gene>
    <name evidence="6" type="ORF">A5707_12485</name>
</gene>
<evidence type="ECO:0000313" key="7">
    <source>
        <dbReference type="Proteomes" id="UP000093592"/>
    </source>
</evidence>
<feature type="domain" description="FAD dependent oxidoreductase" evidence="5">
    <location>
        <begin position="5"/>
        <end position="344"/>
    </location>
</feature>
<evidence type="ECO:0000259" key="5">
    <source>
        <dbReference type="Pfam" id="PF01266"/>
    </source>
</evidence>
<dbReference type="Gene3D" id="3.30.9.10">
    <property type="entry name" value="D-Amino Acid Oxidase, subunit A, domain 2"/>
    <property type="match status" value="1"/>
</dbReference>
<dbReference type="Pfam" id="PF01266">
    <property type="entry name" value="DAO"/>
    <property type="match status" value="1"/>
</dbReference>
<name>A0A1A2ZRA9_9MYCO</name>
<keyword evidence="3" id="KW-0274">FAD</keyword>
<evidence type="ECO:0000313" key="6">
    <source>
        <dbReference type="EMBL" id="OBI52238.1"/>
    </source>
</evidence>
<evidence type="ECO:0000256" key="1">
    <source>
        <dbReference type="ARBA" id="ARBA00001974"/>
    </source>
</evidence>
<dbReference type="PANTHER" id="PTHR10961">
    <property type="entry name" value="PEROXISOMAL SARCOSINE OXIDASE"/>
    <property type="match status" value="1"/>
</dbReference>
<dbReference type="GO" id="GO:0008115">
    <property type="term" value="F:sarcosine oxidase activity"/>
    <property type="evidence" value="ECO:0007669"/>
    <property type="project" value="TreeGrafter"/>
</dbReference>
<dbReference type="EMBL" id="LZKJ01000027">
    <property type="protein sequence ID" value="OBI52238.1"/>
    <property type="molecule type" value="Genomic_DNA"/>
</dbReference>
<evidence type="ECO:0000256" key="3">
    <source>
        <dbReference type="ARBA" id="ARBA00022827"/>
    </source>
</evidence>
<comment type="cofactor">
    <cofactor evidence="1">
        <name>FAD</name>
        <dbReference type="ChEBI" id="CHEBI:57692"/>
    </cofactor>
</comment>
<dbReference type="PANTHER" id="PTHR10961:SF46">
    <property type="entry name" value="PEROXISOMAL SARCOSINE OXIDASE"/>
    <property type="match status" value="1"/>
</dbReference>
<proteinExistence type="predicted"/>
<protein>
    <submittedName>
        <fullName evidence="6">Amino acid oxidase</fullName>
    </submittedName>
</protein>
<dbReference type="InterPro" id="IPR045170">
    <property type="entry name" value="MTOX"/>
</dbReference>
<keyword evidence="2" id="KW-0285">Flavoprotein</keyword>
<comment type="caution">
    <text evidence="6">The sequence shown here is derived from an EMBL/GenBank/DDBJ whole genome shotgun (WGS) entry which is preliminary data.</text>
</comment>
<evidence type="ECO:0000256" key="4">
    <source>
        <dbReference type="ARBA" id="ARBA00023002"/>
    </source>
</evidence>
<dbReference type="AlphaFoldDB" id="A0A1A2ZRA9"/>
<keyword evidence="4" id="KW-0560">Oxidoreductase</keyword>
<reference evidence="7" key="1">
    <citation type="submission" date="2016-06" db="EMBL/GenBank/DDBJ databases">
        <authorList>
            <person name="Sutton G."/>
            <person name="Brinkac L."/>
            <person name="Sanka R."/>
            <person name="Adams M."/>
            <person name="Lau E."/>
            <person name="Sam S."/>
            <person name="Sreng N."/>
            <person name="Him V."/>
            <person name="Kerleguer A."/>
            <person name="Cheng S."/>
        </authorList>
    </citation>
    <scope>NUCLEOTIDE SEQUENCE [LARGE SCALE GENOMIC DNA]</scope>
    <source>
        <strain evidence="7">E861</strain>
    </source>
</reference>
<dbReference type="GO" id="GO:0050660">
    <property type="term" value="F:flavin adenine dinucleotide binding"/>
    <property type="evidence" value="ECO:0007669"/>
    <property type="project" value="InterPro"/>
</dbReference>
<organism evidence="6 7">
    <name type="scientific">Mycobacterium kyorinense</name>
    <dbReference type="NCBI Taxonomy" id="487514"/>
    <lineage>
        <taxon>Bacteria</taxon>
        <taxon>Bacillati</taxon>
        <taxon>Actinomycetota</taxon>
        <taxon>Actinomycetes</taxon>
        <taxon>Mycobacteriales</taxon>
        <taxon>Mycobacteriaceae</taxon>
        <taxon>Mycobacterium</taxon>
    </lineage>
</organism>
<dbReference type="Proteomes" id="UP000093592">
    <property type="component" value="Unassembled WGS sequence"/>
</dbReference>
<evidence type="ECO:0000256" key="2">
    <source>
        <dbReference type="ARBA" id="ARBA00022630"/>
    </source>
</evidence>
<sequence>MNGADVGVVGAGIVGLSTAWALTEAGASVRVYERGVPGNGQSGGESRIFRHAHDDPRLVAFARDSRAVWDEWAERLGSELVSGDGAVAIGSAVERRLPILEQAGGVRVRRIGSDELAERLPVLAGYAGPAMLDEAGGAIRVRAAIDALTEWIGDSLVADEVITIRPTRRDTVEVVCGGSRTEHARVVVCAGRETARLARSVGLALPVRLAAHARLTFEVRHHAPLLSCLQDSSGEFGETGIYAAATPGNRCYAVGLSEAAAAKDDGSFPDPAGLVALADRAGEYARRALPGLDPRPVDARYCWVTTLPWSDDGFAVWEREGLFFVAGHNLFKQAPALGRALARLALGEDPGIDLRAGCELGRAPAESS</sequence>
<accession>A0A1A2ZRA9</accession>
<dbReference type="InterPro" id="IPR006076">
    <property type="entry name" value="FAD-dep_OxRdtase"/>
</dbReference>